<feature type="coiled-coil region" evidence="1">
    <location>
        <begin position="267"/>
        <end position="351"/>
    </location>
</feature>
<feature type="region of interest" description="Disordered" evidence="2">
    <location>
        <begin position="1015"/>
        <end position="1035"/>
    </location>
</feature>
<dbReference type="PANTHER" id="PTHR28654:SF1">
    <property type="entry name" value="AXIN INTERACTOR, DORSALIZATION-ASSOCIATED PROTEIN"/>
    <property type="match status" value="1"/>
</dbReference>
<sequence>MSGSSFQWTPESLRATIGDETKLRTVFERANVTGTGTIRGEQAVAFLRPSGLRDGELSKIWKASTRGTGALSSPSELGQCLELVARALELEMPSEGMTTPSGEKSGFGGTPRTPASASAATVHAAPMTEAERKKYFGHFRTIDAEGKGNVSVDTAVKFLSKAALPLLSVQLCVARATRGGSSVDRDAFAVAMHDVYALIRAQGKTPVTPVATPSAPVAALTNDTSSSAADDNFFSSMGPPKQGATVLEATSPMSFNEALPIARYDDAARLEREAEMKTQSAKREKEAAEAAQAAADARIARATRAIEAADEDIAAARKAVERAEEEAERRKRDATARLDAARKQHAELVQREGSVKREAMEAIAAKKTQYELTVSEYERLKAQVANASAVAALPVKAMQDKLTKIEEETRAIKMQTDKAAADASQALMKRAVEVAKADRAKAAALRELEAVNSKLEMEKSRIEKQVESLQAEIESCIAKREAKSAAHPGLMDDLHDKLQKYKADAAKEKEQTSKAIAEFEQETSDLKATIALAKAELEAVQSAMESDLATHKVQLEEKRTAHQEVTEAVRQALERRRKLAESQALEISALNDKVVEAETALQMEDAAMDAQEQTHQEEMNAKESALAELNAKIDAIRSQMELNYLASQKALSDVEAQIDAAEEKFREQQEERDLGLEKLKLEHDELEEKLAIAKDKQEQNVRDKADNDVLIASKRAELQELRELVSQESSRIEREIAETQEEFAVAKAALDAERNALNAALEKLRETLPKSAAFVAQIQALRSSGDRYEIYKTEAEDTAEKAIATYEEIMKRLEAVALEEAEGAAGDEEDIVLDSAHSALAHALEVSSTNFEPEPKHERLPSFVDFEVSPVAGTKSGAFDTDFDSEPFDETDAFAAPSARGDDVFGSAPAEDAFAPMGESESFIPMDESDLFAPAGESDAFDTTAFDTDPAADRQFRSFSMDEPEPELKDPEPMASSGALVASSAPRENSFSAFEEFKPESTDDVYGVSLEFSGADVTSDEKRSPPEDLFAVTQTKSIDGSDAFTTFDNEAFTSNADEQWQNDFAVSPPREEVSWNPDESTDDAFMTAQKPPSGFDDGFDAPEANENDSVFATPSAALTFQGSIFGASEEGSAAPTTPMDDYADAQEEMDETEELGPIPPDDMSRSNAAWEKLRGDANSEGVTGAQIVAIATKTGLENSDLAIIWNISCTPGASELSMYDFALFMHFLKHRVNGGQLPRQEEVDLTKRAYLLGVSETDLEPPSPAALIHAETAETTRAETRQEPSSPARGPSSASRLRVHVESVANVKDAPKMSSTHFSITVVDVDGTALEPPQNTPIGAQITSEGVIRVQGGVVLNSVPANWPEGSAVVFELRHYKEKEKKMSTRCWSYMEKESVRPGLFGLPLAVKPTDVRRKKVKLYNAGNPDLKVRFSLVDDE</sequence>
<evidence type="ECO:0000259" key="3">
    <source>
        <dbReference type="PROSITE" id="PS50031"/>
    </source>
</evidence>
<dbReference type="InterPro" id="IPR035892">
    <property type="entry name" value="C2_domain_sf"/>
</dbReference>
<dbReference type="Gene3D" id="1.10.238.10">
    <property type="entry name" value="EF-hand"/>
    <property type="match status" value="3"/>
</dbReference>
<feature type="domain" description="EH" evidence="3">
    <location>
        <begin position="19"/>
        <end position="101"/>
    </location>
</feature>
<feature type="region of interest" description="Disordered" evidence="2">
    <location>
        <begin position="94"/>
        <end position="116"/>
    </location>
</feature>
<evidence type="ECO:0000256" key="2">
    <source>
        <dbReference type="SAM" id="MobiDB-lite"/>
    </source>
</evidence>
<feature type="domain" description="EH" evidence="3">
    <location>
        <begin position="1162"/>
        <end position="1238"/>
    </location>
</feature>
<dbReference type="Pfam" id="PF14186">
    <property type="entry name" value="Aida_C2"/>
    <property type="match status" value="1"/>
</dbReference>
<proteinExistence type="predicted"/>
<name>A0A1Y5I3K3_OSTTA</name>
<dbReference type="PANTHER" id="PTHR28654">
    <property type="entry name" value="AXIN INTERACTOR, DORSALIZATION-ASSOCIATED PROTEIN"/>
    <property type="match status" value="1"/>
</dbReference>
<feature type="compositionally biased region" description="Basic and acidic residues" evidence="2">
    <location>
        <begin position="1273"/>
        <end position="1282"/>
    </location>
</feature>
<feature type="region of interest" description="Disordered" evidence="2">
    <location>
        <begin position="1065"/>
        <end position="1094"/>
    </location>
</feature>
<feature type="region of interest" description="Disordered" evidence="2">
    <location>
        <begin position="1273"/>
        <end position="1296"/>
    </location>
</feature>
<feature type="compositionally biased region" description="Low complexity" evidence="2">
    <location>
        <begin position="1284"/>
        <end position="1296"/>
    </location>
</feature>
<feature type="coiled-coil region" evidence="1">
    <location>
        <begin position="608"/>
        <end position="767"/>
    </location>
</feature>
<dbReference type="InterPro" id="IPR000261">
    <property type="entry name" value="EH_dom"/>
</dbReference>
<dbReference type="PROSITE" id="PS50031">
    <property type="entry name" value="EH"/>
    <property type="match status" value="2"/>
</dbReference>
<accession>A0A1Y5I3K3</accession>
<dbReference type="Pfam" id="PF12763">
    <property type="entry name" value="EH"/>
    <property type="match status" value="1"/>
</dbReference>
<keyword evidence="1" id="KW-0175">Coiled coil</keyword>
<gene>
    <name evidence="5" type="ORF">BE221DRAFT_194684</name>
</gene>
<feature type="coiled-coil region" evidence="1">
    <location>
        <begin position="395"/>
        <end position="575"/>
    </location>
</feature>
<dbReference type="PROSITE" id="PS51911">
    <property type="entry name" value="C2_AIDA"/>
    <property type="match status" value="1"/>
</dbReference>
<evidence type="ECO:0000256" key="1">
    <source>
        <dbReference type="SAM" id="Coils"/>
    </source>
</evidence>
<organism evidence="5">
    <name type="scientific">Ostreococcus tauri</name>
    <name type="common">Marine green alga</name>
    <dbReference type="NCBI Taxonomy" id="70448"/>
    <lineage>
        <taxon>Eukaryota</taxon>
        <taxon>Viridiplantae</taxon>
        <taxon>Chlorophyta</taxon>
        <taxon>Mamiellophyceae</taxon>
        <taxon>Mamiellales</taxon>
        <taxon>Bathycoccaceae</taxon>
        <taxon>Ostreococcus</taxon>
    </lineage>
</organism>
<protein>
    <submittedName>
        <fullName evidence="5">Myosin class II heavy chain</fullName>
    </submittedName>
</protein>
<reference evidence="5" key="1">
    <citation type="submission" date="2017-04" db="EMBL/GenBank/DDBJ databases">
        <title>Population genomics of picophytoplankton unveils novel chromosome hypervariability.</title>
        <authorList>
            <consortium name="DOE Joint Genome Institute"/>
            <person name="Blanc-Mathieu R."/>
            <person name="Krasovec M."/>
            <person name="Hebrard M."/>
            <person name="Yau S."/>
            <person name="Desgranges E."/>
            <person name="Martin J."/>
            <person name="Schackwitz W."/>
            <person name="Kuo A."/>
            <person name="Salin G."/>
            <person name="Donnadieu C."/>
            <person name="Desdevises Y."/>
            <person name="Sanchez-Ferandin S."/>
            <person name="Moreau H."/>
            <person name="Rivals E."/>
            <person name="Grigoriev I.V."/>
            <person name="Grimsley N."/>
            <person name="Eyre-Walker A."/>
            <person name="Piganeau G."/>
        </authorList>
    </citation>
    <scope>NUCLEOTIDE SEQUENCE [LARGE SCALE GENOMIC DNA]</scope>
    <source>
        <strain evidence="5">RCC 1115</strain>
    </source>
</reference>
<dbReference type="EMBL" id="KZ155832">
    <property type="protein sequence ID" value="OUS43277.1"/>
    <property type="molecule type" value="Genomic_DNA"/>
</dbReference>
<feature type="region of interest" description="Disordered" evidence="2">
    <location>
        <begin position="940"/>
        <end position="1000"/>
    </location>
</feature>
<dbReference type="GO" id="GO:0035091">
    <property type="term" value="F:phosphatidylinositol binding"/>
    <property type="evidence" value="ECO:0007669"/>
    <property type="project" value="TreeGrafter"/>
</dbReference>
<evidence type="ECO:0000259" key="4">
    <source>
        <dbReference type="PROSITE" id="PS51911"/>
    </source>
</evidence>
<evidence type="ECO:0000313" key="5">
    <source>
        <dbReference type="EMBL" id="OUS43277.1"/>
    </source>
</evidence>
<dbReference type="SUPFAM" id="SSF47473">
    <property type="entry name" value="EF-hand"/>
    <property type="match status" value="3"/>
</dbReference>
<dbReference type="InterPro" id="IPR011992">
    <property type="entry name" value="EF-hand-dom_pair"/>
</dbReference>
<dbReference type="InterPro" id="IPR025939">
    <property type="entry name" value="Aida_C"/>
</dbReference>
<feature type="domain" description="C2 Aida-type" evidence="4">
    <location>
        <begin position="1286"/>
        <end position="1434"/>
    </location>
</feature>
<dbReference type="Gene3D" id="2.60.40.150">
    <property type="entry name" value="C2 domain"/>
    <property type="match status" value="1"/>
</dbReference>
<dbReference type="Proteomes" id="UP000195557">
    <property type="component" value="Unassembled WGS sequence"/>
</dbReference>
<dbReference type="GO" id="GO:0016020">
    <property type="term" value="C:membrane"/>
    <property type="evidence" value="ECO:0007669"/>
    <property type="project" value="TreeGrafter"/>
</dbReference>